<dbReference type="InterPro" id="IPR000047">
    <property type="entry name" value="HTH_motif"/>
</dbReference>
<dbReference type="PANTHER" id="PTHR24326:SF610">
    <property type="entry name" value="HOMEOBOX-LEUCINE ZIPPER PROTEIN"/>
    <property type="match status" value="1"/>
</dbReference>
<accession>A0A7J7GYE1</accession>
<proteinExistence type="inferred from homology"/>
<evidence type="ECO:0000256" key="5">
    <source>
        <dbReference type="ARBA" id="ARBA00023163"/>
    </source>
</evidence>
<feature type="region of interest" description="Disordered" evidence="12">
    <location>
        <begin position="211"/>
        <end position="260"/>
    </location>
</feature>
<dbReference type="Pfam" id="PF02183">
    <property type="entry name" value="HALZ"/>
    <property type="match status" value="1"/>
</dbReference>
<dbReference type="GO" id="GO:0005634">
    <property type="term" value="C:nucleus"/>
    <property type="evidence" value="ECO:0007669"/>
    <property type="project" value="UniProtKB-SubCell"/>
</dbReference>
<dbReference type="PROSITE" id="PS00027">
    <property type="entry name" value="HOMEOBOX_1"/>
    <property type="match status" value="1"/>
</dbReference>
<evidence type="ECO:0000256" key="1">
    <source>
        <dbReference type="ARBA" id="ARBA00004123"/>
    </source>
</evidence>
<gene>
    <name evidence="14" type="ORF">HYC85_015513</name>
</gene>
<dbReference type="InterPro" id="IPR017970">
    <property type="entry name" value="Homeobox_CS"/>
</dbReference>
<dbReference type="PRINTS" id="PR00031">
    <property type="entry name" value="HTHREPRESSR"/>
</dbReference>
<evidence type="ECO:0000256" key="4">
    <source>
        <dbReference type="ARBA" id="ARBA00023155"/>
    </source>
</evidence>
<protein>
    <recommendedName>
        <fullName evidence="10">Homeobox-leucine zipper protein</fullName>
    </recommendedName>
    <alternativeName>
        <fullName evidence="10">HD-ZIP protein</fullName>
    </alternativeName>
    <alternativeName>
        <fullName evidence="10">Homeodomain transcription factor</fullName>
    </alternativeName>
</protein>
<evidence type="ECO:0000256" key="9">
    <source>
        <dbReference type="RuleBase" id="RU000682"/>
    </source>
</evidence>
<evidence type="ECO:0000256" key="6">
    <source>
        <dbReference type="ARBA" id="ARBA00023242"/>
    </source>
</evidence>
<evidence type="ECO:0000256" key="12">
    <source>
        <dbReference type="SAM" id="MobiDB-lite"/>
    </source>
</evidence>
<organism evidence="14 15">
    <name type="scientific">Camellia sinensis</name>
    <name type="common">Tea plant</name>
    <name type="synonym">Thea sinensis</name>
    <dbReference type="NCBI Taxonomy" id="4442"/>
    <lineage>
        <taxon>Eukaryota</taxon>
        <taxon>Viridiplantae</taxon>
        <taxon>Streptophyta</taxon>
        <taxon>Embryophyta</taxon>
        <taxon>Tracheophyta</taxon>
        <taxon>Spermatophyta</taxon>
        <taxon>Magnoliopsida</taxon>
        <taxon>eudicotyledons</taxon>
        <taxon>Gunneridae</taxon>
        <taxon>Pentapetalae</taxon>
        <taxon>asterids</taxon>
        <taxon>Ericales</taxon>
        <taxon>Theaceae</taxon>
        <taxon>Camellia</taxon>
    </lineage>
</organism>
<dbReference type="PANTHER" id="PTHR24326">
    <property type="entry name" value="HOMEOBOX-LEUCINE ZIPPER PROTEIN"/>
    <property type="match status" value="1"/>
</dbReference>
<reference evidence="15" key="1">
    <citation type="journal article" date="2020" name="Nat. Commun.">
        <title>Genome assembly of wild tea tree DASZ reveals pedigree and selection history of tea varieties.</title>
        <authorList>
            <person name="Zhang W."/>
            <person name="Zhang Y."/>
            <person name="Qiu H."/>
            <person name="Guo Y."/>
            <person name="Wan H."/>
            <person name="Zhang X."/>
            <person name="Scossa F."/>
            <person name="Alseekh S."/>
            <person name="Zhang Q."/>
            <person name="Wang P."/>
            <person name="Xu L."/>
            <person name="Schmidt M.H."/>
            <person name="Jia X."/>
            <person name="Li D."/>
            <person name="Zhu A."/>
            <person name="Guo F."/>
            <person name="Chen W."/>
            <person name="Ni D."/>
            <person name="Usadel B."/>
            <person name="Fernie A.R."/>
            <person name="Wen W."/>
        </authorList>
    </citation>
    <scope>NUCLEOTIDE SEQUENCE [LARGE SCALE GENOMIC DNA]</scope>
    <source>
        <strain evidence="15">cv. G240</strain>
    </source>
</reference>
<keyword evidence="4 8" id="KW-0371">Homeobox</keyword>
<keyword evidence="11" id="KW-0175">Coiled coil</keyword>
<evidence type="ECO:0000256" key="7">
    <source>
        <dbReference type="ARBA" id="ARBA00025748"/>
    </source>
</evidence>
<dbReference type="InterPro" id="IPR009057">
    <property type="entry name" value="Homeodomain-like_sf"/>
</dbReference>
<dbReference type="EMBL" id="JACBKZ010000007">
    <property type="protein sequence ID" value="KAF5945285.1"/>
    <property type="molecule type" value="Genomic_DNA"/>
</dbReference>
<dbReference type="InterPro" id="IPR003106">
    <property type="entry name" value="Leu_zip_homeo"/>
</dbReference>
<feature type="DNA-binding region" description="Homeobox" evidence="8">
    <location>
        <begin position="74"/>
        <end position="133"/>
    </location>
</feature>
<reference evidence="14 15" key="2">
    <citation type="submission" date="2020-07" db="EMBL/GenBank/DDBJ databases">
        <title>Genome assembly of wild tea tree DASZ reveals pedigree and selection history of tea varieties.</title>
        <authorList>
            <person name="Zhang W."/>
        </authorList>
    </citation>
    <scope>NUCLEOTIDE SEQUENCE [LARGE SCALE GENOMIC DNA]</scope>
    <source>
        <strain evidence="15">cv. G240</strain>
        <tissue evidence="14">Leaf</tissue>
    </source>
</reference>
<comment type="similarity">
    <text evidence="7 10">Belongs to the HD-ZIP homeobox family. Class I subfamily.</text>
</comment>
<sequence>MEGGTIFKNCNMTVILQNKSPHSSSELLESLWISNSSPSFHADSASCSTSMAPFFAHFEKEENCNEDFDGCLYQPEKKRRLTTDQVRCLERNFEVENKLEPERKAQIANELGLQPRQVTIWFQNRRARFRTKQLEKDYDSLKASYDGLKADYDILLKEKERLRNEVHLLTDKLLLTEKENPITEPTDFNNEMATDTHKQITNATCESISEVPMEASKQEDASSAKSDVFDSESHSSLLEPADSAHAFRSDQSDFSQNEEDELTRTLLPPVCFPKLEDGDYNEQSPTNCCNWSFPVEDQPCWLWPC</sequence>
<dbReference type="SUPFAM" id="SSF46689">
    <property type="entry name" value="Homeodomain-like"/>
    <property type="match status" value="1"/>
</dbReference>
<dbReference type="CDD" id="cd00086">
    <property type="entry name" value="homeodomain"/>
    <property type="match status" value="1"/>
</dbReference>
<keyword evidence="2 10" id="KW-0805">Transcription regulation</keyword>
<evidence type="ECO:0000256" key="2">
    <source>
        <dbReference type="ARBA" id="ARBA00023015"/>
    </source>
</evidence>
<evidence type="ECO:0000256" key="10">
    <source>
        <dbReference type="RuleBase" id="RU369038"/>
    </source>
</evidence>
<dbReference type="InterPro" id="IPR001356">
    <property type="entry name" value="HD"/>
</dbReference>
<dbReference type="GO" id="GO:0000981">
    <property type="term" value="F:DNA-binding transcription factor activity, RNA polymerase II-specific"/>
    <property type="evidence" value="ECO:0007669"/>
    <property type="project" value="UniProtKB-UniRule"/>
</dbReference>
<keyword evidence="3 8" id="KW-0238">DNA-binding</keyword>
<dbReference type="FunFam" id="1.10.10.60:FF:000144">
    <property type="entry name" value="homeobox-leucine zipper protein ATHB-6-like"/>
    <property type="match status" value="1"/>
</dbReference>
<dbReference type="Gene3D" id="1.10.10.60">
    <property type="entry name" value="Homeodomain-like"/>
    <property type="match status" value="1"/>
</dbReference>
<feature type="compositionally biased region" description="Basic and acidic residues" evidence="12">
    <location>
        <begin position="216"/>
        <end position="233"/>
    </location>
</feature>
<keyword evidence="6 8" id="KW-0539">Nucleus</keyword>
<feature type="domain" description="Homeobox" evidence="13">
    <location>
        <begin position="72"/>
        <end position="132"/>
    </location>
</feature>
<feature type="coiled-coil region" evidence="11">
    <location>
        <begin position="131"/>
        <end position="179"/>
    </location>
</feature>
<dbReference type="AlphaFoldDB" id="A0A7J7GYE1"/>
<keyword evidence="5 10" id="KW-0804">Transcription</keyword>
<evidence type="ECO:0000259" key="13">
    <source>
        <dbReference type="PROSITE" id="PS50071"/>
    </source>
</evidence>
<keyword evidence="15" id="KW-1185">Reference proteome</keyword>
<dbReference type="SMART" id="SM00389">
    <property type="entry name" value="HOX"/>
    <property type="match status" value="1"/>
</dbReference>
<dbReference type="GO" id="GO:0045893">
    <property type="term" value="P:positive regulation of DNA-templated transcription"/>
    <property type="evidence" value="ECO:0007669"/>
    <property type="project" value="TreeGrafter"/>
</dbReference>
<comment type="function">
    <text evidence="10">Transcription factor.</text>
</comment>
<comment type="subcellular location">
    <subcellularLocation>
        <location evidence="1 8 9">Nucleus</location>
    </subcellularLocation>
</comment>
<evidence type="ECO:0000256" key="11">
    <source>
        <dbReference type="SAM" id="Coils"/>
    </source>
</evidence>
<dbReference type="InterPro" id="IPR045224">
    <property type="entry name" value="HDZip_class_I_plant"/>
</dbReference>
<comment type="caution">
    <text evidence="14">The sequence shown here is derived from an EMBL/GenBank/DDBJ whole genome shotgun (WGS) entry which is preliminary data.</text>
</comment>
<dbReference type="GO" id="GO:0000976">
    <property type="term" value="F:transcription cis-regulatory region binding"/>
    <property type="evidence" value="ECO:0007669"/>
    <property type="project" value="UniProtKB-ARBA"/>
</dbReference>
<dbReference type="Pfam" id="PF00046">
    <property type="entry name" value="Homeodomain"/>
    <property type="match status" value="1"/>
</dbReference>
<evidence type="ECO:0000313" key="15">
    <source>
        <dbReference type="Proteomes" id="UP000593564"/>
    </source>
</evidence>
<name>A0A7J7GYE1_CAMSI</name>
<evidence type="ECO:0000256" key="3">
    <source>
        <dbReference type="ARBA" id="ARBA00023125"/>
    </source>
</evidence>
<dbReference type="PROSITE" id="PS50071">
    <property type="entry name" value="HOMEOBOX_2"/>
    <property type="match status" value="1"/>
</dbReference>
<dbReference type="OrthoDB" id="6159439at2759"/>
<dbReference type="Proteomes" id="UP000593564">
    <property type="component" value="Unassembled WGS sequence"/>
</dbReference>
<evidence type="ECO:0000256" key="8">
    <source>
        <dbReference type="PROSITE-ProRule" id="PRU00108"/>
    </source>
</evidence>
<evidence type="ECO:0000313" key="14">
    <source>
        <dbReference type="EMBL" id="KAF5945285.1"/>
    </source>
</evidence>